<name>A0ABN7T6B9_OIKDI</name>
<keyword evidence="1" id="KW-0175">Coiled coil</keyword>
<feature type="compositionally biased region" description="Basic and acidic residues" evidence="2">
    <location>
        <begin position="1"/>
        <end position="20"/>
    </location>
</feature>
<dbReference type="SUPFAM" id="SSF52540">
    <property type="entry name" value="P-loop containing nucleoside triphosphate hydrolases"/>
    <property type="match status" value="1"/>
</dbReference>
<dbReference type="InterPro" id="IPR030383">
    <property type="entry name" value="G_VLIG_dom"/>
</dbReference>
<feature type="coiled-coil region" evidence="1">
    <location>
        <begin position="1418"/>
        <end position="1452"/>
    </location>
</feature>
<proteinExistence type="predicted"/>
<dbReference type="Pfam" id="PF25683">
    <property type="entry name" value="URGCP_GTPase"/>
    <property type="match status" value="1"/>
</dbReference>
<evidence type="ECO:0000256" key="2">
    <source>
        <dbReference type="SAM" id="MobiDB-lite"/>
    </source>
</evidence>
<reference evidence="4 5" key="1">
    <citation type="submission" date="2021-04" db="EMBL/GenBank/DDBJ databases">
        <authorList>
            <person name="Bliznina A."/>
        </authorList>
    </citation>
    <scope>NUCLEOTIDE SEQUENCE [LARGE SCALE GENOMIC DNA]</scope>
</reference>
<feature type="compositionally biased region" description="Basic and acidic residues" evidence="2">
    <location>
        <begin position="62"/>
        <end position="84"/>
    </location>
</feature>
<feature type="domain" description="VLIG-type G" evidence="3">
    <location>
        <begin position="1122"/>
        <end position="1397"/>
    </location>
</feature>
<gene>
    <name evidence="4" type="ORF">OKIOD_LOCUS14714</name>
</gene>
<accession>A0ABN7T6B9</accession>
<feature type="coiled-coil region" evidence="1">
    <location>
        <begin position="949"/>
        <end position="976"/>
    </location>
</feature>
<feature type="compositionally biased region" description="Basic and acidic residues" evidence="2">
    <location>
        <begin position="457"/>
        <end position="473"/>
    </location>
</feature>
<dbReference type="Gene3D" id="3.40.50.300">
    <property type="entry name" value="P-loop containing nucleotide triphosphate hydrolases"/>
    <property type="match status" value="1"/>
</dbReference>
<feature type="compositionally biased region" description="Low complexity" evidence="2">
    <location>
        <begin position="138"/>
        <end position="159"/>
    </location>
</feature>
<protein>
    <submittedName>
        <fullName evidence="4">Oidioi.mRNA.OKI2018_I69.chr2.g5949.t1.cds</fullName>
    </submittedName>
</protein>
<evidence type="ECO:0000313" key="4">
    <source>
        <dbReference type="EMBL" id="CAG5111669.1"/>
    </source>
</evidence>
<feature type="compositionally biased region" description="Basic and acidic residues" evidence="2">
    <location>
        <begin position="160"/>
        <end position="172"/>
    </location>
</feature>
<feature type="region of interest" description="Disordered" evidence="2">
    <location>
        <begin position="321"/>
        <end position="344"/>
    </location>
</feature>
<dbReference type="Proteomes" id="UP001158576">
    <property type="component" value="Chromosome 2"/>
</dbReference>
<feature type="compositionally biased region" description="Basic and acidic residues" evidence="2">
    <location>
        <begin position="390"/>
        <end position="399"/>
    </location>
</feature>
<feature type="compositionally biased region" description="Low complexity" evidence="2">
    <location>
        <begin position="25"/>
        <end position="36"/>
    </location>
</feature>
<dbReference type="EMBL" id="OU015567">
    <property type="protein sequence ID" value="CAG5111669.1"/>
    <property type="molecule type" value="Genomic_DNA"/>
</dbReference>
<feature type="region of interest" description="Disordered" evidence="2">
    <location>
        <begin position="1"/>
        <end position="286"/>
    </location>
</feature>
<sequence>MSVEAKNEKSENLVREKISEEVSDFSDVSSGLSLSSQDTNGEDFDGDTVGSVTTDSKPSENSAKEEQVTKEPPKEEADKKDISKPKTLNIKTIAPITGNNGGKESHESELARMVKRLTGNSFQNTSSSHPSREKSWVPVSKSSCESQSSSSPEEIPSDSALEKPAEKIEGNVKPETISTTEPEEKPDIEDLSKEGQEPQKDQIECKKDDSSGSKSGKSARQYKRRVGSLSLSVRPKPKQIQSIQEQSAPDAEKSVESGLTPPVVRFPPKVPRTTSNVSTDSDSEFLPRKEKYKDVVKNKLANRAKINEANKLDAKLDNIVEDPLSDGNQNTSDDAESMPVSYQVEESVNIPKVIEEEPEFQEEVPKEEPVSAPQIEVKTEADEVSVSEVSEVHQEELKKNLTNHQKVPTKSRKPLARKGTPGVNIQQIPEEKSEISQAESSISEAPEKKSRKKKKDKNKEKSLPKEETAEKPESSTLEDDEKLKKEYEEFVEKQKEVEKQLKEEKRKAKKSKKKQAKLESVKVTNIFDIHDKSWSDSVKKLPPEDLAKHERRNSYTVKLVQKAAMDKNGNMVKMVHLAKNERKAELANIKESLNERRMSCDTLDDLKSMKSCMTVDSSSKRSSSSQSQNDSMLDIILPRPVFRWVDPTLVPRFTHRIEFQDVDHEALGSNTPEAVIHDIVHRQKFTDGKMRSQNFKNLVSIIRGNGLARNNFLFQKILEQRGSVPIILKSLEGAGFDNFSKALDLFEIFVGDGSKINLANDVSLPRVAFISDKDKKERNPKLIELALHHTVTSGTSNVTKLRVFKETFVEIGIGFIDVENKSQPDPWIVLNVSGKSEKLMDFVEKFADVIVSDGDSYTMHSKNGTVPLQNESEELDEIADELNEHLSKWKWFDERVSLQKLRAENVEHFYASSGVEALDAAVKSCLASKNVLRNELGLQELFQNYCNLLDEKNLSLSEETEELKRARETYQQQIKTSRICGIIDVFLRVLQNEDDELRILGFKTFSHVFERLVGQYTAESYQNYLTAANNMQQKGGEEARKDFFKAKLEYTKQSVSLTQIWREMSHVYVGNPRRTKIKFLPSIAAQHLLDGFPLELQDGDTGHLNEKWLDAVFHSVIEKIGDVRVFVQSVIGVQSAGKSTLLNTMFGTQFSCGDGMCSRGINMQLVKSKFSPLFDYILVLDTKGIRAPEFAGRAFSENKDNKMATMSIIPSDSTIMMTVGDDDSAVKDILPIVLRAYQSSSIAEESGLTVRPKMTVLYKVNNANGHSFNATLNERLSLVESLRSANEILNDCGVIGDSMDDAVYNSVMSVAGAKKEKGKNELRDVSISFINISTGDNELEGNIKFIGQLKSSPNPPDDKPEPGFGKRVRELRKYIHSQTVDSRYEPKRLSEWWGLMKDVSNSMSTMDFNFNFKNAVQLRAYNQLKNAEKKLKRDLERKMSSATERLEKLTATKAAELDAKYETIDELVEDHRHDCGVIVEEFIQNHENLLKEKHFASLGGNKPTFVNHWTSQASRINDTKGYLFKRFASNTLKFNTILARYEQQFRNKLRKAWENNPSMKEKPEEYQKFFDKEYNSFYEELKADQPPQIDVQARVYERFRDFEVQLESDKAKREKMDISGKMMKMIVGEKDGKEDKAFLETWKKPLKEKTSTIRKCKTDEDGEQIWSTESVTGLDESSSLSYYAKGIKHSIDDILQNCEKFSTSVVDKILYKVHQQVNKVTKKHREALLFYIFAKKYTTESLERVHSKWEQENNIVERFGSAESKEKMWLNFEASCKDLTEFQMLMEQLKNEIKTAVVKGFQEFAAEEVSIKTASSNDLEAEKMWKTMEIDLMKTSQLANITFNDETKLLLATEIAKTLCLSKDKEFVQKIASSVKDLRGEVSKILLKNVSFPAAHYWRIFERLVEAHFSINETKNSLEVKLEKHFDSIIEESEKRDSILEKLKFLSSAVANPDDARLRPICKNLLSSWFSDKLEVAETNISFEDELKLIKKECRRLISTVEAPNPSDLSAEVRKCLLKRDTEASMARCASTCPVCHTICLKEAGHLDKHDGKHQPLGLAGISSYKSNRLSFCSCAEAVSRRAWICKDNKKKMSMSWSPFKAKSMFKGWQMPVKDTVTKENEKVPTRAMILLEFNREFSSYYGKKTSAEEELNKTANSIKKIHGHLDVGRFIKKLSAN</sequence>
<evidence type="ECO:0000313" key="5">
    <source>
        <dbReference type="Proteomes" id="UP001158576"/>
    </source>
</evidence>
<dbReference type="PANTHER" id="PTHR22796:SF1">
    <property type="entry name" value="VWFA DOMAIN-CONTAINING PROTEIN"/>
    <property type="match status" value="1"/>
</dbReference>
<feature type="compositionally biased region" description="Low complexity" evidence="2">
    <location>
        <begin position="435"/>
        <end position="444"/>
    </location>
</feature>
<feature type="compositionally biased region" description="Polar residues" evidence="2">
    <location>
        <begin position="50"/>
        <end position="61"/>
    </location>
</feature>
<evidence type="ECO:0000256" key="1">
    <source>
        <dbReference type="SAM" id="Coils"/>
    </source>
</evidence>
<evidence type="ECO:0000259" key="3">
    <source>
        <dbReference type="PROSITE" id="PS51717"/>
    </source>
</evidence>
<feature type="compositionally biased region" description="Basic and acidic residues" evidence="2">
    <location>
        <begin position="182"/>
        <end position="211"/>
    </location>
</feature>
<dbReference type="InterPro" id="IPR027417">
    <property type="entry name" value="P-loop_NTPase"/>
</dbReference>
<feature type="compositionally biased region" description="Basic and acidic residues" evidence="2">
    <location>
        <begin position="103"/>
        <end position="112"/>
    </location>
</feature>
<feature type="compositionally biased region" description="Polar residues" evidence="2">
    <location>
        <begin position="118"/>
        <end position="129"/>
    </location>
</feature>
<feature type="compositionally biased region" description="Basic residues" evidence="2">
    <location>
        <begin position="407"/>
        <end position="416"/>
    </location>
</feature>
<keyword evidence="5" id="KW-1185">Reference proteome</keyword>
<organism evidence="4 5">
    <name type="scientific">Oikopleura dioica</name>
    <name type="common">Tunicate</name>
    <dbReference type="NCBI Taxonomy" id="34765"/>
    <lineage>
        <taxon>Eukaryota</taxon>
        <taxon>Metazoa</taxon>
        <taxon>Chordata</taxon>
        <taxon>Tunicata</taxon>
        <taxon>Appendicularia</taxon>
        <taxon>Copelata</taxon>
        <taxon>Oikopleuridae</taxon>
        <taxon>Oikopleura</taxon>
    </lineage>
</organism>
<dbReference type="PANTHER" id="PTHR22796">
    <property type="entry name" value="URG4-RELATED"/>
    <property type="match status" value="1"/>
</dbReference>
<feature type="region of interest" description="Disordered" evidence="2">
    <location>
        <begin position="356"/>
        <end position="483"/>
    </location>
</feature>
<dbReference type="PROSITE" id="PS51717">
    <property type="entry name" value="G_VLIG"/>
    <property type="match status" value="1"/>
</dbReference>